<gene>
    <name evidence="8" type="ORF">BB561_006097</name>
</gene>
<dbReference type="SUPFAM" id="SSF52279">
    <property type="entry name" value="Beta-D-glucan exohydrolase, C-terminal domain"/>
    <property type="match status" value="1"/>
</dbReference>
<dbReference type="EC" id="3.2.1.21" evidence="3"/>
<comment type="caution">
    <text evidence="8">The sequence shown here is derived from an EMBL/GenBank/DDBJ whole genome shotgun (WGS) entry which is preliminary data.</text>
</comment>
<evidence type="ECO:0000259" key="7">
    <source>
        <dbReference type="SMART" id="SM01217"/>
    </source>
</evidence>
<keyword evidence="5" id="KW-0378">Hydrolase</keyword>
<dbReference type="Gene3D" id="2.60.40.10">
    <property type="entry name" value="Immunoglobulins"/>
    <property type="match status" value="1"/>
</dbReference>
<dbReference type="AlphaFoldDB" id="A0A2T9Y6J4"/>
<name>A0A2T9Y6J4_9FUNG</name>
<dbReference type="SUPFAM" id="SSF51445">
    <property type="entry name" value="(Trans)glycosidases"/>
    <property type="match status" value="1"/>
</dbReference>
<evidence type="ECO:0000313" key="9">
    <source>
        <dbReference type="Proteomes" id="UP000245383"/>
    </source>
</evidence>
<dbReference type="PRINTS" id="PR00133">
    <property type="entry name" value="GLHYDRLASE3"/>
</dbReference>
<evidence type="ECO:0000256" key="2">
    <source>
        <dbReference type="ARBA" id="ARBA00005336"/>
    </source>
</evidence>
<dbReference type="InterPro" id="IPR001764">
    <property type="entry name" value="Glyco_hydro_3_N"/>
</dbReference>
<dbReference type="PANTHER" id="PTHR30620">
    <property type="entry name" value="PERIPLASMIC BETA-GLUCOSIDASE-RELATED"/>
    <property type="match status" value="1"/>
</dbReference>
<dbReference type="InterPro" id="IPR002772">
    <property type="entry name" value="Glyco_hydro_3_C"/>
</dbReference>
<protein>
    <recommendedName>
        <fullName evidence="3">beta-glucosidase</fullName>
        <ecNumber evidence="3">3.2.1.21</ecNumber>
    </recommendedName>
</protein>
<accession>A0A2T9Y6J4</accession>
<evidence type="ECO:0000256" key="4">
    <source>
        <dbReference type="ARBA" id="ARBA00022729"/>
    </source>
</evidence>
<dbReference type="Gene3D" id="3.40.50.1700">
    <property type="entry name" value="Glycoside hydrolase family 3 C-terminal domain"/>
    <property type="match status" value="1"/>
</dbReference>
<dbReference type="InterPro" id="IPR036962">
    <property type="entry name" value="Glyco_hydro_3_N_sf"/>
</dbReference>
<comment type="catalytic activity">
    <reaction evidence="1">
        <text>Hydrolysis of terminal, non-reducing beta-D-glucosyl residues with release of beta-D-glucose.</text>
        <dbReference type="EC" id="3.2.1.21"/>
    </reaction>
</comment>
<dbReference type="InterPro" id="IPR036881">
    <property type="entry name" value="Glyco_hydro_3_C_sf"/>
</dbReference>
<evidence type="ECO:0000256" key="5">
    <source>
        <dbReference type="ARBA" id="ARBA00022801"/>
    </source>
</evidence>
<dbReference type="InterPro" id="IPR013783">
    <property type="entry name" value="Ig-like_fold"/>
</dbReference>
<dbReference type="EMBL" id="MBFR01000427">
    <property type="protein sequence ID" value="PVU87960.1"/>
    <property type="molecule type" value="Genomic_DNA"/>
</dbReference>
<feature type="domain" description="Fibronectin type III-like" evidence="7">
    <location>
        <begin position="731"/>
        <end position="801"/>
    </location>
</feature>
<keyword evidence="6" id="KW-0326">Glycosidase</keyword>
<evidence type="ECO:0000256" key="6">
    <source>
        <dbReference type="ARBA" id="ARBA00023295"/>
    </source>
</evidence>
<dbReference type="SMART" id="SM01217">
    <property type="entry name" value="Fn3_like"/>
    <property type="match status" value="1"/>
</dbReference>
<dbReference type="PANTHER" id="PTHR30620:SF16">
    <property type="entry name" value="LYSOSOMAL BETA GLUCOSIDASE"/>
    <property type="match status" value="1"/>
</dbReference>
<dbReference type="Pfam" id="PF00933">
    <property type="entry name" value="Glyco_hydro_3"/>
    <property type="match status" value="1"/>
</dbReference>
<dbReference type="Pfam" id="PF01915">
    <property type="entry name" value="Glyco_hydro_3_C"/>
    <property type="match status" value="1"/>
</dbReference>
<keyword evidence="4" id="KW-0732">Signal</keyword>
<keyword evidence="9" id="KW-1185">Reference proteome</keyword>
<dbReference type="GO" id="GO:0009251">
    <property type="term" value="P:glucan catabolic process"/>
    <property type="evidence" value="ECO:0007669"/>
    <property type="project" value="TreeGrafter"/>
</dbReference>
<dbReference type="OrthoDB" id="416222at2759"/>
<organism evidence="8 9">
    <name type="scientific">Smittium simulii</name>
    <dbReference type="NCBI Taxonomy" id="133385"/>
    <lineage>
        <taxon>Eukaryota</taxon>
        <taxon>Fungi</taxon>
        <taxon>Fungi incertae sedis</taxon>
        <taxon>Zoopagomycota</taxon>
        <taxon>Kickxellomycotina</taxon>
        <taxon>Harpellomycetes</taxon>
        <taxon>Harpellales</taxon>
        <taxon>Legeriomycetaceae</taxon>
        <taxon>Smittium</taxon>
    </lineage>
</organism>
<dbReference type="GO" id="GO:0008422">
    <property type="term" value="F:beta-glucosidase activity"/>
    <property type="evidence" value="ECO:0007669"/>
    <property type="project" value="UniProtKB-EC"/>
</dbReference>
<dbReference type="InterPro" id="IPR017853">
    <property type="entry name" value="GH"/>
</dbReference>
<dbReference type="Pfam" id="PF14310">
    <property type="entry name" value="Fn3-like"/>
    <property type="match status" value="1"/>
</dbReference>
<dbReference type="InterPro" id="IPR026891">
    <property type="entry name" value="Fn3-like"/>
</dbReference>
<comment type="similarity">
    <text evidence="2">Belongs to the glycosyl hydrolase 3 family.</text>
</comment>
<dbReference type="InterPro" id="IPR051915">
    <property type="entry name" value="Cellulose_Degrad_GH3"/>
</dbReference>
<proteinExistence type="inferred from homology"/>
<evidence type="ECO:0000256" key="1">
    <source>
        <dbReference type="ARBA" id="ARBA00000448"/>
    </source>
</evidence>
<dbReference type="Gene3D" id="3.20.20.300">
    <property type="entry name" value="Glycoside hydrolase, family 3, N-terminal domain"/>
    <property type="match status" value="1"/>
</dbReference>
<evidence type="ECO:0000256" key="3">
    <source>
        <dbReference type="ARBA" id="ARBA00012744"/>
    </source>
</evidence>
<evidence type="ECO:0000313" key="8">
    <source>
        <dbReference type="EMBL" id="PVU87960.1"/>
    </source>
</evidence>
<sequence>MKLSLYHILVSVSLVIEPIYKVNGELKVGNKAPIPIPVAGPRKIGNTVCLPDNFLQADLDPTPFNPVQSYSIEKFDESKYIGPEDKIDEDVEALLKTLTVEQKVGQMTQITHTMFIGCDGTMNKTAMEYYFDKYSIGSVLHYAHPIKTRWSYWSAERYANFTNTLQEYATSKGAKIPMIYGIDSVKGAALIRGAVVLPTGFNIAATFNRSIAYEWGRITAKDTRAGGAQWAFGPLADINTQKQWARNFENFGEDPFHNGEMVHYSVKGYQGDYKKDRTRVAGCVKHFIGYSSTHNGKDQEPRYIPMNELMEYHVPSFQRAFDAGVASVMEAYAATNGEDVVASNMLLRKLLREKMKFKGMMVTDYDEINSQYLKHKTAKDAVDAAYITLNQTSVDMSMVGEGKDFADGVIDLVKKGKISESRIDESVRRILQFKKDLGMFEQPFSDPKLIETVGSKQDIDASREFVRESLVLLKNENNILPLKQDENVLFIGANVNSTSYLCGAWSFSAIGPTKIDGDTVYQGYGDTIASGVEMLTKKPINWIQGYDIYGNRVSDYDEIVRLARKADKVVFSFGEDTLTEVLADIETLNLNPEQYNIVERVAKETSTPITLLLVQNRPYSLGKLSTYADSIINVGIPGAYAGLPIAELLYGKFSPSARMPFTYPKKDYQAAVKYYTPIWNEYKPEFAYGAGFGYNNVTYSNVTVSSNELRPGKPITVSVTATNNGKMEQKETAIMYTTQNIRHIHAPERMRVRNFDKKILAPGTSATFEFKLTAEEFKFWTAELNHILEGGPVTITINAGNKNAVKTQIELYKD</sequence>
<reference evidence="8 9" key="1">
    <citation type="journal article" date="2018" name="MBio">
        <title>Comparative Genomics Reveals the Core Gene Toolbox for the Fungus-Insect Symbiosis.</title>
        <authorList>
            <person name="Wang Y."/>
            <person name="Stata M."/>
            <person name="Wang W."/>
            <person name="Stajich J.E."/>
            <person name="White M.M."/>
            <person name="Moncalvo J.M."/>
        </authorList>
    </citation>
    <scope>NUCLEOTIDE SEQUENCE [LARGE SCALE GENOMIC DNA]</scope>
    <source>
        <strain evidence="8 9">SWE-8-4</strain>
    </source>
</reference>
<dbReference type="Proteomes" id="UP000245383">
    <property type="component" value="Unassembled WGS sequence"/>
</dbReference>
<dbReference type="STRING" id="133385.A0A2T9Y6J4"/>